<protein>
    <submittedName>
        <fullName evidence="1">Switch-associated protein 70 isoform X2</fullName>
    </submittedName>
</protein>
<keyword evidence="2" id="KW-1185">Reference proteome</keyword>
<organism evidence="1 2">
    <name type="scientific">Senna tora</name>
    <dbReference type="NCBI Taxonomy" id="362788"/>
    <lineage>
        <taxon>Eukaryota</taxon>
        <taxon>Viridiplantae</taxon>
        <taxon>Streptophyta</taxon>
        <taxon>Embryophyta</taxon>
        <taxon>Tracheophyta</taxon>
        <taxon>Spermatophyta</taxon>
        <taxon>Magnoliopsida</taxon>
        <taxon>eudicotyledons</taxon>
        <taxon>Gunneridae</taxon>
        <taxon>Pentapetalae</taxon>
        <taxon>rosids</taxon>
        <taxon>fabids</taxon>
        <taxon>Fabales</taxon>
        <taxon>Fabaceae</taxon>
        <taxon>Caesalpinioideae</taxon>
        <taxon>Cassia clade</taxon>
        <taxon>Senna</taxon>
    </lineage>
</organism>
<reference evidence="1" key="1">
    <citation type="submission" date="2020-09" db="EMBL/GenBank/DDBJ databases">
        <title>Genome-Enabled Discovery of Anthraquinone Biosynthesis in Senna tora.</title>
        <authorList>
            <person name="Kang S.-H."/>
            <person name="Pandey R.P."/>
            <person name="Lee C.-M."/>
            <person name="Sim J.-S."/>
            <person name="Jeong J.-T."/>
            <person name="Choi B.-S."/>
            <person name="Jung M."/>
            <person name="Ginzburg D."/>
            <person name="Zhao K."/>
            <person name="Won S.Y."/>
            <person name="Oh T.-J."/>
            <person name="Yu Y."/>
            <person name="Kim N.-H."/>
            <person name="Lee O.R."/>
            <person name="Lee T.-H."/>
            <person name="Bashyal P."/>
            <person name="Kim T.-S."/>
            <person name="Lee W.-H."/>
            <person name="Kawkins C."/>
            <person name="Kim C.-K."/>
            <person name="Kim J.S."/>
            <person name="Ahn B.O."/>
            <person name="Rhee S.Y."/>
            <person name="Sohng J.K."/>
        </authorList>
    </citation>
    <scope>NUCLEOTIDE SEQUENCE</scope>
    <source>
        <tissue evidence="1">Leaf</tissue>
    </source>
</reference>
<evidence type="ECO:0000313" key="2">
    <source>
        <dbReference type="Proteomes" id="UP000634136"/>
    </source>
</evidence>
<accession>A0A834WHX3</accession>
<dbReference type="OrthoDB" id="48057at2759"/>
<comment type="caution">
    <text evidence="1">The sequence shown here is derived from an EMBL/GenBank/DDBJ whole genome shotgun (WGS) entry which is preliminary data.</text>
</comment>
<dbReference type="EMBL" id="JAAIUW010000007">
    <property type="protein sequence ID" value="KAF7824045.1"/>
    <property type="molecule type" value="Genomic_DNA"/>
</dbReference>
<proteinExistence type="predicted"/>
<name>A0A834WHX3_9FABA</name>
<dbReference type="AlphaFoldDB" id="A0A834WHX3"/>
<gene>
    <name evidence="1" type="ORF">G2W53_022189</name>
</gene>
<evidence type="ECO:0000313" key="1">
    <source>
        <dbReference type="EMBL" id="KAF7824045.1"/>
    </source>
</evidence>
<sequence>MEYILDSLLFIFYAYSSRIHSKPSDSSSAAVSARGPITHVIFDMDGLLIAQKFLLIDTYGFQWCFYGQSSLSSLFCVRSCVLHMVVTFYSSIAMSQRAALDTENSLEKIKRQLASGSGRNLLQGPLLKRSETII</sequence>
<dbReference type="Proteomes" id="UP000634136">
    <property type="component" value="Unassembled WGS sequence"/>
</dbReference>